<evidence type="ECO:0000256" key="2">
    <source>
        <dbReference type="ARBA" id="ARBA00022525"/>
    </source>
</evidence>
<evidence type="ECO:0000313" key="8">
    <source>
        <dbReference type="EMBL" id="GIH04475.1"/>
    </source>
</evidence>
<keyword evidence="9" id="KW-1185">Reference proteome</keyword>
<keyword evidence="2" id="KW-0964">Secreted</keyword>
<evidence type="ECO:0000256" key="1">
    <source>
        <dbReference type="ARBA" id="ARBA00022512"/>
    </source>
</evidence>
<reference evidence="8" key="1">
    <citation type="submission" date="2021-01" db="EMBL/GenBank/DDBJ databases">
        <title>Whole genome shotgun sequence of Rhizocola hellebori NBRC 109834.</title>
        <authorList>
            <person name="Komaki H."/>
            <person name="Tamura T."/>
        </authorList>
    </citation>
    <scope>NUCLEOTIDE SEQUENCE</scope>
    <source>
        <strain evidence="8">NBRC 109834</strain>
    </source>
</reference>
<evidence type="ECO:0000256" key="3">
    <source>
        <dbReference type="ARBA" id="ARBA00022729"/>
    </source>
</evidence>
<name>A0A8J3Q7F5_9ACTN</name>
<organism evidence="8 9">
    <name type="scientific">Rhizocola hellebori</name>
    <dbReference type="NCBI Taxonomy" id="1392758"/>
    <lineage>
        <taxon>Bacteria</taxon>
        <taxon>Bacillati</taxon>
        <taxon>Actinomycetota</taxon>
        <taxon>Actinomycetes</taxon>
        <taxon>Micromonosporales</taxon>
        <taxon>Micromonosporaceae</taxon>
        <taxon>Rhizocola</taxon>
    </lineage>
</organism>
<sequence>MKRLLALTGSVVLGTLGAVALGSPAQAHHNTITAGAVCANGKIQINWTIQNSEGDKNERIIWFQQNPSDSILRVANNGTVTSDVIGVQSPIGAGAALKGVQTVPDGTPFAEIKMKAKWSNNYVTPDDKIDSYKISLADLNCESGFSSAVAGTAECDKESGTWKVTWQVSNQHPSRAAKVQIVTDGTVSERTAVSTGGTFVTLSPESLITDLADNDPIAAATTLSAHQTVPGTADAARLKVELTWQRDNFAAKQHTSTATVNFTGGCVKNAPKPAARFASDCTGLVTVTLFNGDTATKDARFVVKGANGWSSEEVVVPKGETALVHVPKENSASVVVLESGEQIETYSWQDSTNCHPIDIKITQSCAGVEVTVDNPENGAAHTVKLVPTSGQSITKVFQPGEKATYTFDAPNDTDAFKVDVSIGERTRTITWERPKGCEELDGNIEQTCTGIIIHLTNPQDGSPAALVLTPTPGDPVSFTLNPGEDKDVEFVAGPSGLTVAGSLNGETLGEPLVWVKPEGCVPPQLPKTGDNTAGYIASGTGLVALGAIVFFLARRRMVNLRRLAS</sequence>
<evidence type="ECO:0000259" key="7">
    <source>
        <dbReference type="Pfam" id="PF00746"/>
    </source>
</evidence>
<comment type="caution">
    <text evidence="8">The sequence shown here is derived from an EMBL/GenBank/DDBJ whole genome shotgun (WGS) entry which is preliminary data.</text>
</comment>
<feature type="domain" description="Gram-positive cocci surface proteins LPxTG" evidence="7">
    <location>
        <begin position="523"/>
        <end position="556"/>
    </location>
</feature>
<feature type="transmembrane region" description="Helical" evidence="5">
    <location>
        <begin position="533"/>
        <end position="553"/>
    </location>
</feature>
<keyword evidence="4" id="KW-0572">Peptidoglycan-anchor</keyword>
<dbReference type="AlphaFoldDB" id="A0A8J3Q7F5"/>
<feature type="chain" id="PRO_5035327673" description="Gram-positive cocci surface proteins LPxTG domain-containing protein" evidence="6">
    <location>
        <begin position="28"/>
        <end position="565"/>
    </location>
</feature>
<keyword evidence="5" id="KW-1133">Transmembrane helix</keyword>
<keyword evidence="5" id="KW-0472">Membrane</keyword>
<gene>
    <name evidence="8" type="ORF">Rhe02_25420</name>
</gene>
<keyword evidence="1" id="KW-0134">Cell wall</keyword>
<keyword evidence="5" id="KW-0812">Transmembrane</keyword>
<dbReference type="NCBIfam" id="TIGR01167">
    <property type="entry name" value="LPXTG_anchor"/>
    <property type="match status" value="1"/>
</dbReference>
<proteinExistence type="predicted"/>
<accession>A0A8J3Q7F5</accession>
<feature type="signal peptide" evidence="6">
    <location>
        <begin position="1"/>
        <end position="27"/>
    </location>
</feature>
<protein>
    <recommendedName>
        <fullName evidence="7">Gram-positive cocci surface proteins LPxTG domain-containing protein</fullName>
    </recommendedName>
</protein>
<dbReference type="Pfam" id="PF00746">
    <property type="entry name" value="Gram_pos_anchor"/>
    <property type="match status" value="1"/>
</dbReference>
<dbReference type="EMBL" id="BONY01000013">
    <property type="protein sequence ID" value="GIH04475.1"/>
    <property type="molecule type" value="Genomic_DNA"/>
</dbReference>
<dbReference type="InterPro" id="IPR019931">
    <property type="entry name" value="LPXTG_anchor"/>
</dbReference>
<dbReference type="Proteomes" id="UP000612899">
    <property type="component" value="Unassembled WGS sequence"/>
</dbReference>
<keyword evidence="3 6" id="KW-0732">Signal</keyword>
<evidence type="ECO:0000313" key="9">
    <source>
        <dbReference type="Proteomes" id="UP000612899"/>
    </source>
</evidence>
<evidence type="ECO:0000256" key="6">
    <source>
        <dbReference type="SAM" id="SignalP"/>
    </source>
</evidence>
<evidence type="ECO:0000256" key="5">
    <source>
        <dbReference type="SAM" id="Phobius"/>
    </source>
</evidence>
<evidence type="ECO:0000256" key="4">
    <source>
        <dbReference type="ARBA" id="ARBA00023088"/>
    </source>
</evidence>